<organism evidence="2 3">
    <name type="scientific">Ureibacillus suwonensis</name>
    <dbReference type="NCBI Taxonomy" id="313007"/>
    <lineage>
        <taxon>Bacteria</taxon>
        <taxon>Bacillati</taxon>
        <taxon>Bacillota</taxon>
        <taxon>Bacilli</taxon>
        <taxon>Bacillales</taxon>
        <taxon>Caryophanaceae</taxon>
        <taxon>Ureibacillus</taxon>
    </lineage>
</organism>
<proteinExistence type="predicted"/>
<dbReference type="Proteomes" id="UP001595978">
    <property type="component" value="Unassembled WGS sequence"/>
</dbReference>
<gene>
    <name evidence="2" type="ORF">ACFPOH_11200</name>
</gene>
<evidence type="ECO:0000313" key="2">
    <source>
        <dbReference type="EMBL" id="MFC5542285.1"/>
    </source>
</evidence>
<dbReference type="RefSeq" id="WP_390309677.1">
    <property type="nucleotide sequence ID" value="NZ_JBHSNQ010000131.1"/>
</dbReference>
<feature type="non-terminal residue" evidence="2">
    <location>
        <position position="1"/>
    </location>
</feature>
<evidence type="ECO:0000256" key="1">
    <source>
        <dbReference type="SAM" id="MobiDB-lite"/>
    </source>
</evidence>
<reference evidence="3" key="1">
    <citation type="journal article" date="2019" name="Int. J. Syst. Evol. Microbiol.">
        <title>The Global Catalogue of Microorganisms (GCM) 10K type strain sequencing project: providing services to taxonomists for standard genome sequencing and annotation.</title>
        <authorList>
            <consortium name="The Broad Institute Genomics Platform"/>
            <consortium name="The Broad Institute Genome Sequencing Center for Infectious Disease"/>
            <person name="Wu L."/>
            <person name="Ma J."/>
        </authorList>
    </citation>
    <scope>NUCLEOTIDE SEQUENCE [LARGE SCALE GENOMIC DNA]</scope>
    <source>
        <strain evidence="3">CCUG 56331</strain>
    </source>
</reference>
<comment type="caution">
    <text evidence="2">The sequence shown here is derived from an EMBL/GenBank/DDBJ whole genome shotgun (WGS) entry which is preliminary data.</text>
</comment>
<accession>A0ABW0RFD4</accession>
<sequence length="68" mass="8094">YPKLSENKNSLGEPRISPKPSDYILPNNVTKIYSPTPFDKEPIFFLSLTIFMEHFAFFEERNLFFYVK</sequence>
<dbReference type="EMBL" id="JBHSNQ010000131">
    <property type="protein sequence ID" value="MFC5542285.1"/>
    <property type="molecule type" value="Genomic_DNA"/>
</dbReference>
<protein>
    <submittedName>
        <fullName evidence="2">Uncharacterized protein</fullName>
    </submittedName>
</protein>
<keyword evidence="3" id="KW-1185">Reference proteome</keyword>
<name>A0ABW0RFD4_9BACL</name>
<feature type="region of interest" description="Disordered" evidence="1">
    <location>
        <begin position="1"/>
        <end position="20"/>
    </location>
</feature>
<evidence type="ECO:0000313" key="3">
    <source>
        <dbReference type="Proteomes" id="UP001595978"/>
    </source>
</evidence>